<name>A0A327KH22_9BRAD</name>
<accession>A0A327KH22</accession>
<comment type="caution">
    <text evidence="3">The sequence shown here is derived from an EMBL/GenBank/DDBJ whole genome shotgun (WGS) entry which is preliminary data.</text>
</comment>
<sequence>MSDITLSSPMAPAMTASRETAPDPDIAARPPRIDSPRIVEVGPTAFMHAAFPQTTTFFSTWPDETRMDPAQGRHVPTFGTLPDLAARLADPDLDLVVVHAPAFAPWTFRALGRTVFRRSVLRGALPLARALAPQLVRRRVAAPIAVLDFDDPAVIDRGNAFLLDRAVAYFKRELPADHWQAFTGTLHWRVPTPRFRRVAKNRRRMEKLAPLSLGVPLEVFARPSPEVVPEAEKTADIFWAGRVKDSSTVRENGLGELLALRDHGIVVDVPDAPLPLDAYLARMARARLVWTPEGYGWQCFRLYEAALCGSVPLANQPSIERHAPLLDGEHALYYDVEPGGLARAVTAALADRAGLARIATAGRAHVLAHHTPPAIARHVVDTTLRLAGAR</sequence>
<gene>
    <name evidence="3" type="ORF">CH338_16190</name>
</gene>
<dbReference type="Proteomes" id="UP000248863">
    <property type="component" value="Unassembled WGS sequence"/>
</dbReference>
<dbReference type="OrthoDB" id="516273at2"/>
<evidence type="ECO:0000313" key="4">
    <source>
        <dbReference type="Proteomes" id="UP000248863"/>
    </source>
</evidence>
<dbReference type="RefSeq" id="WP_111358176.1">
    <property type="nucleotide sequence ID" value="NZ_NHSK01000256.1"/>
</dbReference>
<evidence type="ECO:0000313" key="3">
    <source>
        <dbReference type="EMBL" id="RAI37416.1"/>
    </source>
</evidence>
<proteinExistence type="predicted"/>
<evidence type="ECO:0000256" key="1">
    <source>
        <dbReference type="SAM" id="MobiDB-lite"/>
    </source>
</evidence>
<dbReference type="InterPro" id="IPR055259">
    <property type="entry name" value="YkvP/CgeB_Glyco_trans-like"/>
</dbReference>
<dbReference type="EMBL" id="NPEU01000186">
    <property type="protein sequence ID" value="RAI37416.1"/>
    <property type="molecule type" value="Genomic_DNA"/>
</dbReference>
<keyword evidence="4" id="KW-1185">Reference proteome</keyword>
<evidence type="ECO:0000259" key="2">
    <source>
        <dbReference type="Pfam" id="PF13524"/>
    </source>
</evidence>
<organism evidence="3 4">
    <name type="scientific">Rhodoplanes elegans</name>
    <dbReference type="NCBI Taxonomy" id="29408"/>
    <lineage>
        <taxon>Bacteria</taxon>
        <taxon>Pseudomonadati</taxon>
        <taxon>Pseudomonadota</taxon>
        <taxon>Alphaproteobacteria</taxon>
        <taxon>Hyphomicrobiales</taxon>
        <taxon>Nitrobacteraceae</taxon>
        <taxon>Rhodoplanes</taxon>
    </lineage>
</organism>
<feature type="domain" description="Spore protein YkvP/CgeB glycosyl transferase-like" evidence="2">
    <location>
        <begin position="274"/>
        <end position="379"/>
    </location>
</feature>
<protein>
    <recommendedName>
        <fullName evidence="2">Spore protein YkvP/CgeB glycosyl transferase-like domain-containing protein</fullName>
    </recommendedName>
</protein>
<dbReference type="AlphaFoldDB" id="A0A327KH22"/>
<dbReference type="Pfam" id="PF13524">
    <property type="entry name" value="Glyco_trans_1_2"/>
    <property type="match status" value="1"/>
</dbReference>
<reference evidence="3 4" key="1">
    <citation type="submission" date="2017-07" db="EMBL/GenBank/DDBJ databases">
        <title>Draft Genome Sequences of Select Purple Nonsulfur Bacteria.</title>
        <authorList>
            <person name="Lasarre B."/>
            <person name="Mckinlay J.B."/>
        </authorList>
    </citation>
    <scope>NUCLEOTIDE SEQUENCE [LARGE SCALE GENOMIC DNA]</scope>
    <source>
        <strain evidence="3 4">DSM 11907</strain>
    </source>
</reference>
<feature type="region of interest" description="Disordered" evidence="1">
    <location>
        <begin position="1"/>
        <end position="31"/>
    </location>
</feature>